<evidence type="ECO:0000313" key="2">
    <source>
        <dbReference type="EMBL" id="CAF4755951.1"/>
    </source>
</evidence>
<organism evidence="2 3">
    <name type="scientific">Rotaria magnacalcarata</name>
    <dbReference type="NCBI Taxonomy" id="392030"/>
    <lineage>
        <taxon>Eukaryota</taxon>
        <taxon>Metazoa</taxon>
        <taxon>Spiralia</taxon>
        <taxon>Gnathifera</taxon>
        <taxon>Rotifera</taxon>
        <taxon>Eurotatoria</taxon>
        <taxon>Bdelloidea</taxon>
        <taxon>Philodinida</taxon>
        <taxon>Philodinidae</taxon>
        <taxon>Rotaria</taxon>
    </lineage>
</organism>
<protein>
    <submittedName>
        <fullName evidence="2">Uncharacterized protein</fullName>
    </submittedName>
</protein>
<dbReference type="Proteomes" id="UP000676336">
    <property type="component" value="Unassembled WGS sequence"/>
</dbReference>
<sequence>MILIDYNDTNAITIEKLLQTNMFDNKSDDELLEQTSTNECSIISIDANQT</sequence>
<dbReference type="EMBL" id="CAJOBI010138301">
    <property type="protein sequence ID" value="CAF4755951.1"/>
    <property type="molecule type" value="Genomic_DNA"/>
</dbReference>
<accession>A0A8S3AYW5</accession>
<reference evidence="2" key="1">
    <citation type="submission" date="2021-02" db="EMBL/GenBank/DDBJ databases">
        <authorList>
            <person name="Nowell W R."/>
        </authorList>
    </citation>
    <scope>NUCLEOTIDE SEQUENCE</scope>
</reference>
<feature type="non-terminal residue" evidence="2">
    <location>
        <position position="1"/>
    </location>
</feature>
<dbReference type="EMBL" id="CAJOBI010118032">
    <property type="protein sequence ID" value="CAF4664519.1"/>
    <property type="molecule type" value="Genomic_DNA"/>
</dbReference>
<dbReference type="AlphaFoldDB" id="A0A8S3AYW5"/>
<proteinExistence type="predicted"/>
<comment type="caution">
    <text evidence="2">The sequence shown here is derived from an EMBL/GenBank/DDBJ whole genome shotgun (WGS) entry which is preliminary data.</text>
</comment>
<name>A0A8S3AYW5_9BILA</name>
<evidence type="ECO:0000313" key="3">
    <source>
        <dbReference type="Proteomes" id="UP000676336"/>
    </source>
</evidence>
<gene>
    <name evidence="1" type="ORF">SMN809_LOCUS41635</name>
    <name evidence="2" type="ORF">SMN809_LOCUS45338</name>
</gene>
<evidence type="ECO:0000313" key="1">
    <source>
        <dbReference type="EMBL" id="CAF4664519.1"/>
    </source>
</evidence>